<dbReference type="SMART" id="SM00052">
    <property type="entry name" value="EAL"/>
    <property type="match status" value="1"/>
</dbReference>
<dbReference type="AlphaFoldDB" id="A0A2T3NQ11"/>
<dbReference type="EMBL" id="PYMA01000011">
    <property type="protein sequence ID" value="PSW18331.1"/>
    <property type="molecule type" value="Genomic_DNA"/>
</dbReference>
<sequence length="581" mass="65639">MFMSLFLSLPTEKKDMVKLISIGSNYISLIEEKDNKTELKSKTELTDIEGYILTLLATSTSATSPVNLEKIITSYNQQTNTVLSLDTLKSNLSSIQHKIKQLHLSSSNTEPEVELIKTENGKDYFITLPIYNNDNSVNITNQRKAVISTFYKLIVENYKIAFLKRSLQLLCATCLALLALYFAHITILSSMVKEYGQHSRLIAHQASAVGCSYNNLTQLRRIFSGSRNAHSMLLNETCLISHDGSEIASLERVLTWKNNDAFVYPSFIIDGNELIFRINKEAIQSRYYQLIQYLPIDAIRLVRNNNDVVSVGENPGIAIFTHQVNDKGQLTYYSANPIKDFLLIFAAFAIITYSRFLYCFGHYLMTAQRFKFKLEVVTNTKTRSPIFYEVLTNISGNKPALDLFFLQLRKSNLLMLHTLYLIETVKDHAAAYPSQQLSLNICPTLLAPRHLTTLLSALNKLNPGQFIIELTESSAIEYSKDIYTAIAKIQSMGFTIAVDDFGMGNNNIDLVRRVKPTYVKVDKSFVIGLHRSPESQSIVKNILALANETDTKVIFEGVECIKDQGALLSLNEVIHQGYLYQ</sequence>
<comment type="caution">
    <text evidence="3">The sequence shown here is derived from an EMBL/GenBank/DDBJ whole genome shotgun (WGS) entry which is preliminary data.</text>
</comment>
<dbReference type="InterPro" id="IPR035919">
    <property type="entry name" value="EAL_sf"/>
</dbReference>
<evidence type="ECO:0000313" key="4">
    <source>
        <dbReference type="Proteomes" id="UP000241771"/>
    </source>
</evidence>
<keyword evidence="4" id="KW-1185">Reference proteome</keyword>
<feature type="transmembrane region" description="Helical" evidence="1">
    <location>
        <begin position="169"/>
        <end position="192"/>
    </location>
</feature>
<evidence type="ECO:0000313" key="3">
    <source>
        <dbReference type="EMBL" id="PSW18331.1"/>
    </source>
</evidence>
<dbReference type="PANTHER" id="PTHR33121">
    <property type="entry name" value="CYCLIC DI-GMP PHOSPHODIESTERASE PDEF"/>
    <property type="match status" value="1"/>
</dbReference>
<dbReference type="CDD" id="cd01948">
    <property type="entry name" value="EAL"/>
    <property type="match status" value="1"/>
</dbReference>
<dbReference type="SUPFAM" id="SSF141868">
    <property type="entry name" value="EAL domain-like"/>
    <property type="match status" value="1"/>
</dbReference>
<dbReference type="PROSITE" id="PS50883">
    <property type="entry name" value="EAL"/>
    <property type="match status" value="1"/>
</dbReference>
<reference evidence="3 4" key="1">
    <citation type="submission" date="2018-01" db="EMBL/GenBank/DDBJ databases">
        <title>Whole genome sequencing of Histamine producing bacteria.</title>
        <authorList>
            <person name="Butler K."/>
        </authorList>
    </citation>
    <scope>NUCLEOTIDE SEQUENCE [LARGE SCALE GENOMIC DNA]</scope>
    <source>
        <strain evidence="3 4">DSM 100436</strain>
    </source>
</reference>
<dbReference type="Gene3D" id="3.20.20.450">
    <property type="entry name" value="EAL domain"/>
    <property type="match status" value="1"/>
</dbReference>
<proteinExistence type="predicted"/>
<keyword evidence="1" id="KW-0472">Membrane</keyword>
<organism evidence="3 4">
    <name type="scientific">Photobacterium sanctipauli</name>
    <dbReference type="NCBI Taxonomy" id="1342794"/>
    <lineage>
        <taxon>Bacteria</taxon>
        <taxon>Pseudomonadati</taxon>
        <taxon>Pseudomonadota</taxon>
        <taxon>Gammaproteobacteria</taxon>
        <taxon>Vibrionales</taxon>
        <taxon>Vibrionaceae</taxon>
        <taxon>Photobacterium</taxon>
    </lineage>
</organism>
<evidence type="ECO:0000259" key="2">
    <source>
        <dbReference type="PROSITE" id="PS50883"/>
    </source>
</evidence>
<feature type="transmembrane region" description="Helical" evidence="1">
    <location>
        <begin position="341"/>
        <end position="364"/>
    </location>
</feature>
<protein>
    <submittedName>
        <fullName evidence="3">EAL domain-containing protein</fullName>
    </submittedName>
</protein>
<accession>A0A2T3NQ11</accession>
<keyword evidence="1" id="KW-0812">Transmembrane</keyword>
<dbReference type="PANTHER" id="PTHR33121:SF70">
    <property type="entry name" value="SIGNALING PROTEIN YKOW"/>
    <property type="match status" value="1"/>
</dbReference>
<dbReference type="Proteomes" id="UP000241771">
    <property type="component" value="Unassembled WGS sequence"/>
</dbReference>
<dbReference type="GO" id="GO:0071111">
    <property type="term" value="F:cyclic-guanylate-specific phosphodiesterase activity"/>
    <property type="evidence" value="ECO:0007669"/>
    <property type="project" value="InterPro"/>
</dbReference>
<feature type="domain" description="EAL" evidence="2">
    <location>
        <begin position="353"/>
        <end position="581"/>
    </location>
</feature>
<dbReference type="InterPro" id="IPR050706">
    <property type="entry name" value="Cyclic-di-GMP_PDE-like"/>
</dbReference>
<name>A0A2T3NQ11_9GAMM</name>
<keyword evidence="1" id="KW-1133">Transmembrane helix</keyword>
<dbReference type="Pfam" id="PF00563">
    <property type="entry name" value="EAL"/>
    <property type="match status" value="1"/>
</dbReference>
<gene>
    <name evidence="3" type="ORF">C9I98_16655</name>
</gene>
<evidence type="ECO:0000256" key="1">
    <source>
        <dbReference type="SAM" id="Phobius"/>
    </source>
</evidence>
<dbReference type="InterPro" id="IPR001633">
    <property type="entry name" value="EAL_dom"/>
</dbReference>